<dbReference type="InterPro" id="IPR050641">
    <property type="entry name" value="RIFMO-like"/>
</dbReference>
<sequence>MDATTTEGSRVNTTVLIVGGGPAGLTLGCSLARSGVAVRIIEKSPEFPRGSRGKGLNQRSRELLAGLGLDEELAAVGTEHIVLRKYVGGVPVEDSRSGDPEAARPGVPYSSGLLLPQWRVEDALRGKLAEYGVRVELGCELTGFTQDEHGVRATLADGRTIEADYLAGCDGGKSVVRKALGARFEGETAAEEMMIIGDVEADGLDRGYWHQWFGEGAGVLLCPFRGTSHWQFQGAAGTDERGRLPEPTLEVFQDLFDRVAGVPGVRLANPTWRSTYRVNVRMADRFREGRVFIVGDAAHVHSIAGGLGMNTGIQDAFNLGWKLALVTGGHAGPGLLDTYEEERLPIAAWTLKTSNEGLRRIMEGAGEGRFGTDVGASAETSTLGVGYRWSSLSGGAGERAAAGGGLAAGDRAPDAP</sequence>
<evidence type="ECO:0000256" key="1">
    <source>
        <dbReference type="ARBA" id="ARBA00001974"/>
    </source>
</evidence>
<keyword evidence="7" id="KW-1185">Reference proteome</keyword>
<reference evidence="6 7" key="1">
    <citation type="submission" date="2015-07" db="EMBL/GenBank/DDBJ databases">
        <authorList>
            <person name="Ju K.-S."/>
            <person name="Doroghazi J.R."/>
            <person name="Metcalf W.W."/>
        </authorList>
    </citation>
    <scope>NUCLEOTIDE SEQUENCE [LARGE SCALE GENOMIC DNA]</scope>
    <source>
        <strain evidence="6 7">NRRL B-3589</strain>
    </source>
</reference>
<keyword evidence="2" id="KW-0285">Flavoprotein</keyword>
<dbReference type="EMBL" id="LGUT01000783">
    <property type="protein sequence ID" value="KOG90332.1"/>
    <property type="molecule type" value="Genomic_DNA"/>
</dbReference>
<dbReference type="PANTHER" id="PTHR43004">
    <property type="entry name" value="TRK SYSTEM POTASSIUM UPTAKE PROTEIN"/>
    <property type="match status" value="1"/>
</dbReference>
<evidence type="ECO:0000313" key="7">
    <source>
        <dbReference type="Proteomes" id="UP000037020"/>
    </source>
</evidence>
<proteinExistence type="predicted"/>
<dbReference type="Gene3D" id="3.50.50.60">
    <property type="entry name" value="FAD/NAD(P)-binding domain"/>
    <property type="match status" value="1"/>
</dbReference>
<dbReference type="NCBIfam" id="NF004832">
    <property type="entry name" value="PRK06184.1"/>
    <property type="match status" value="1"/>
</dbReference>
<evidence type="ECO:0000313" key="6">
    <source>
        <dbReference type="EMBL" id="KOG90332.1"/>
    </source>
</evidence>
<protein>
    <recommendedName>
        <fullName evidence="5">FAD-binding domain-containing protein</fullName>
    </recommendedName>
</protein>
<organism evidence="6 7">
    <name type="scientific">Streptomyces varsoviensis</name>
    <dbReference type="NCBI Taxonomy" id="67373"/>
    <lineage>
        <taxon>Bacteria</taxon>
        <taxon>Bacillati</taxon>
        <taxon>Actinomycetota</taxon>
        <taxon>Actinomycetes</taxon>
        <taxon>Kitasatosporales</taxon>
        <taxon>Streptomycetaceae</taxon>
        <taxon>Streptomyces</taxon>
    </lineage>
</organism>
<comment type="caution">
    <text evidence="6">The sequence shown here is derived from an EMBL/GenBank/DDBJ whole genome shotgun (WGS) entry which is preliminary data.</text>
</comment>
<gene>
    <name evidence="6" type="ORF">ADK38_09365</name>
</gene>
<keyword evidence="3" id="KW-0274">FAD</keyword>
<dbReference type="Proteomes" id="UP000037020">
    <property type="component" value="Unassembled WGS sequence"/>
</dbReference>
<evidence type="ECO:0000259" key="5">
    <source>
        <dbReference type="Pfam" id="PF01494"/>
    </source>
</evidence>
<dbReference type="Pfam" id="PF01494">
    <property type="entry name" value="FAD_binding_3"/>
    <property type="match status" value="1"/>
</dbReference>
<feature type="compositionally biased region" description="Gly residues" evidence="4">
    <location>
        <begin position="395"/>
        <end position="407"/>
    </location>
</feature>
<evidence type="ECO:0000256" key="4">
    <source>
        <dbReference type="SAM" id="MobiDB-lite"/>
    </source>
</evidence>
<feature type="domain" description="FAD-binding" evidence="5">
    <location>
        <begin position="13"/>
        <end position="350"/>
    </location>
</feature>
<evidence type="ECO:0000256" key="2">
    <source>
        <dbReference type="ARBA" id="ARBA00022630"/>
    </source>
</evidence>
<dbReference type="InterPro" id="IPR002938">
    <property type="entry name" value="FAD-bd"/>
</dbReference>
<dbReference type="PANTHER" id="PTHR43004:SF19">
    <property type="entry name" value="BINDING MONOOXYGENASE, PUTATIVE (JCVI)-RELATED"/>
    <property type="match status" value="1"/>
</dbReference>
<dbReference type="Gene3D" id="3.30.70.2450">
    <property type="match status" value="1"/>
</dbReference>
<comment type="cofactor">
    <cofactor evidence="1">
        <name>FAD</name>
        <dbReference type="ChEBI" id="CHEBI:57692"/>
    </cofactor>
</comment>
<accession>A0ABR5JA72</accession>
<feature type="region of interest" description="Disordered" evidence="4">
    <location>
        <begin position="395"/>
        <end position="416"/>
    </location>
</feature>
<name>A0ABR5JA72_9ACTN</name>
<dbReference type="SUPFAM" id="SSF51905">
    <property type="entry name" value="FAD/NAD(P)-binding domain"/>
    <property type="match status" value="1"/>
</dbReference>
<evidence type="ECO:0000256" key="3">
    <source>
        <dbReference type="ARBA" id="ARBA00022827"/>
    </source>
</evidence>
<dbReference type="InterPro" id="IPR036188">
    <property type="entry name" value="FAD/NAD-bd_sf"/>
</dbReference>
<feature type="non-terminal residue" evidence="6">
    <location>
        <position position="416"/>
    </location>
</feature>
<dbReference type="PRINTS" id="PR00420">
    <property type="entry name" value="RNGMNOXGNASE"/>
</dbReference>